<keyword evidence="2" id="KW-0813">Transport</keyword>
<dbReference type="RefSeq" id="WP_344707112.1">
    <property type="nucleotide sequence ID" value="NZ_BAABBQ010000001.1"/>
</dbReference>
<gene>
    <name evidence="9" type="ORF">GCM10022280_18320</name>
</gene>
<proteinExistence type="predicted"/>
<dbReference type="Pfam" id="PF25183">
    <property type="entry name" value="OMP_b-brl_4"/>
    <property type="match status" value="2"/>
</dbReference>
<organism evidence="9 10">
    <name type="scientific">Sphingomonas swuensis</name>
    <dbReference type="NCBI Taxonomy" id="977800"/>
    <lineage>
        <taxon>Bacteria</taxon>
        <taxon>Pseudomonadati</taxon>
        <taxon>Pseudomonadota</taxon>
        <taxon>Alphaproteobacteria</taxon>
        <taxon>Sphingomonadales</taxon>
        <taxon>Sphingomonadaceae</taxon>
        <taxon>Sphingomonas</taxon>
    </lineage>
</organism>
<dbReference type="Proteomes" id="UP001500235">
    <property type="component" value="Unassembled WGS sequence"/>
</dbReference>
<name>A0ABP7SZV6_9SPHN</name>
<evidence type="ECO:0000313" key="10">
    <source>
        <dbReference type="Proteomes" id="UP001500235"/>
    </source>
</evidence>
<dbReference type="Gene3D" id="2.40.170.20">
    <property type="entry name" value="TonB-dependent receptor, beta-barrel domain"/>
    <property type="match status" value="1"/>
</dbReference>
<dbReference type="PANTHER" id="PTHR30069:SF46">
    <property type="entry name" value="OAR PROTEIN"/>
    <property type="match status" value="1"/>
</dbReference>
<dbReference type="InterPro" id="IPR057601">
    <property type="entry name" value="Oar-like_b-barrel"/>
</dbReference>
<evidence type="ECO:0000256" key="1">
    <source>
        <dbReference type="ARBA" id="ARBA00004571"/>
    </source>
</evidence>
<evidence type="ECO:0000256" key="6">
    <source>
        <dbReference type="ARBA" id="ARBA00023237"/>
    </source>
</evidence>
<protein>
    <submittedName>
        <fullName evidence="9">TonB-dependent receptor</fullName>
    </submittedName>
</protein>
<sequence>MAMTRTSLMRALLLSVASATAIAGAAIPASAQTVTATVSGKVRNADGAPVAGAVVTARNEGTNQAVTTTTDASGNYSLAGLRPASYTISVPVGDGTVSDRVTVQIGQSATLDLAPAATPPAGEQAAASPGNDIVVTGRRLTETRTSEVATNVSQQQIRNLPQTDRNFLSFAQLAPGVKYNDSETDKGISSGASTASQVNVFIDGVSLKNKLREGGIAGQQNSRGNPFGQLAVQEFRVLTQNYKAEYEQAGAAIITAVTKSGTNRFQGEIFGQYTDKSLSEQDAITKRRGQREPDFERKQYGVALGGPIIKDKLFFFGTYEGNDQDRAFNVAAGGTPALRAAVEASSGRSLADFEGAFVSPFRGDFYFGKLTFTPDGANTIDLSASRRKETDIQGFGNQVAFEAAENKKNTVDTYLLKWAHTSDKFNNELSASFLNYNFNPTSLNPDLPQFEYAGIITFGGKDSTRDETQKSWSFRNDFTYTGFDRHAIKVGARLELLNIRFDQLNFVQPRYTFTNNGDNGTPADPTDDLSFAFPTEARLGLGNGEIRGKNTLVGLYIQDDWDVTDKLQLNLGLRWDYESNGFNNNYVTPANAAAALRALPSTFYFDPEDYITDGNDRSPFLGAFAPRIGFSYDLKGDRSTVIFGGAGRYYDRNNFNNTVDELSRTINPIGLFRFSATGAPRNGQPTVAFNPSYLTREGLLALRATATSGLPELFAVKNNARPPVNDQFSLGVRQRLGIFQASITGSYQRGRNGYTNLFATRTNNGLGGCCNTAPVIPFGYANVLIGYDGLDTRYKALYLTLDKNYTQASGWGVNIAYTLSKAEQNGGDLFSLDGLTPDAYGYRPRAGDERHRLVISGTVDMPLGIRLSTLTNLGSGAAYQVTDATLGFEPGQLRQTAAYPTKNCISGLFAFCEVNLTLAKTFRAFGLGETEVAVDLLNAFNNKNYKDFDGFFNATDPLLPGSPANGNNLVTLPRRVQFRLAHRF</sequence>
<evidence type="ECO:0000256" key="3">
    <source>
        <dbReference type="ARBA" id="ARBA00022452"/>
    </source>
</evidence>
<dbReference type="Gene3D" id="2.60.40.1120">
    <property type="entry name" value="Carboxypeptidase-like, regulatory domain"/>
    <property type="match status" value="1"/>
</dbReference>
<accession>A0ABP7SZV6</accession>
<evidence type="ECO:0000256" key="4">
    <source>
        <dbReference type="ARBA" id="ARBA00022692"/>
    </source>
</evidence>
<dbReference type="Pfam" id="PF13620">
    <property type="entry name" value="CarboxypepD_reg"/>
    <property type="match status" value="1"/>
</dbReference>
<dbReference type="InterPro" id="IPR036942">
    <property type="entry name" value="Beta-barrel_TonB_sf"/>
</dbReference>
<keyword evidence="10" id="KW-1185">Reference proteome</keyword>
<keyword evidence="7" id="KW-0732">Signal</keyword>
<evidence type="ECO:0000259" key="8">
    <source>
        <dbReference type="Pfam" id="PF25183"/>
    </source>
</evidence>
<evidence type="ECO:0000313" key="9">
    <source>
        <dbReference type="EMBL" id="GAA4018976.1"/>
    </source>
</evidence>
<dbReference type="EMBL" id="BAABBQ010000001">
    <property type="protein sequence ID" value="GAA4018976.1"/>
    <property type="molecule type" value="Genomic_DNA"/>
</dbReference>
<keyword evidence="6" id="KW-0998">Cell outer membrane</keyword>
<keyword evidence="4" id="KW-0812">Transmembrane</keyword>
<dbReference type="SUPFAM" id="SSF56935">
    <property type="entry name" value="Porins"/>
    <property type="match status" value="1"/>
</dbReference>
<evidence type="ECO:0000256" key="5">
    <source>
        <dbReference type="ARBA" id="ARBA00023136"/>
    </source>
</evidence>
<feature type="domain" description="TonB-dependent transporter Oar-like beta-barrel" evidence="8">
    <location>
        <begin position="425"/>
        <end position="866"/>
    </location>
</feature>
<feature type="domain" description="TonB-dependent transporter Oar-like beta-barrel" evidence="8">
    <location>
        <begin position="257"/>
        <end position="332"/>
    </location>
</feature>
<dbReference type="SUPFAM" id="SSF49452">
    <property type="entry name" value="Starch-binding domain-like"/>
    <property type="match status" value="1"/>
</dbReference>
<comment type="caution">
    <text evidence="9">The sequence shown here is derived from an EMBL/GenBank/DDBJ whole genome shotgun (WGS) entry which is preliminary data.</text>
</comment>
<dbReference type="InterPro" id="IPR013784">
    <property type="entry name" value="Carb-bd-like_fold"/>
</dbReference>
<dbReference type="PANTHER" id="PTHR30069">
    <property type="entry name" value="TONB-DEPENDENT OUTER MEMBRANE RECEPTOR"/>
    <property type="match status" value="1"/>
</dbReference>
<keyword evidence="9" id="KW-0675">Receptor</keyword>
<feature type="chain" id="PRO_5046296582" evidence="7">
    <location>
        <begin position="32"/>
        <end position="984"/>
    </location>
</feature>
<keyword evidence="5" id="KW-0472">Membrane</keyword>
<reference evidence="10" key="1">
    <citation type="journal article" date="2019" name="Int. J. Syst. Evol. Microbiol.">
        <title>The Global Catalogue of Microorganisms (GCM) 10K type strain sequencing project: providing services to taxonomists for standard genome sequencing and annotation.</title>
        <authorList>
            <consortium name="The Broad Institute Genomics Platform"/>
            <consortium name="The Broad Institute Genome Sequencing Center for Infectious Disease"/>
            <person name="Wu L."/>
            <person name="Ma J."/>
        </authorList>
    </citation>
    <scope>NUCLEOTIDE SEQUENCE [LARGE SCALE GENOMIC DNA]</scope>
    <source>
        <strain evidence="10">JCM 17563</strain>
    </source>
</reference>
<comment type="subcellular location">
    <subcellularLocation>
        <location evidence="1">Cell outer membrane</location>
        <topology evidence="1">Multi-pass membrane protein</topology>
    </subcellularLocation>
</comment>
<feature type="signal peptide" evidence="7">
    <location>
        <begin position="1"/>
        <end position="31"/>
    </location>
</feature>
<evidence type="ECO:0000256" key="2">
    <source>
        <dbReference type="ARBA" id="ARBA00022448"/>
    </source>
</evidence>
<keyword evidence="3" id="KW-1134">Transmembrane beta strand</keyword>
<evidence type="ECO:0000256" key="7">
    <source>
        <dbReference type="SAM" id="SignalP"/>
    </source>
</evidence>
<dbReference type="InterPro" id="IPR039426">
    <property type="entry name" value="TonB-dep_rcpt-like"/>
</dbReference>